<dbReference type="Pfam" id="PF00358">
    <property type="entry name" value="PTS_EIIA_1"/>
    <property type="match status" value="1"/>
</dbReference>
<dbReference type="PROSITE" id="PS51093">
    <property type="entry name" value="PTS_EIIA_TYPE_1"/>
    <property type="match status" value="1"/>
</dbReference>
<keyword evidence="3" id="KW-0762">Sugar transport</keyword>
<evidence type="ECO:0000313" key="9">
    <source>
        <dbReference type="Proteomes" id="UP000029622"/>
    </source>
</evidence>
<dbReference type="PANTHER" id="PTHR45008:SF1">
    <property type="entry name" value="PTS SYSTEM GLUCOSE-SPECIFIC EIIA COMPONENT"/>
    <property type="match status" value="1"/>
</dbReference>
<evidence type="ECO:0000256" key="6">
    <source>
        <dbReference type="ARBA" id="ARBA00022777"/>
    </source>
</evidence>
<dbReference type="SUPFAM" id="SSF51261">
    <property type="entry name" value="Duplicated hybrid motif"/>
    <property type="match status" value="1"/>
</dbReference>
<dbReference type="InterPro" id="IPR011055">
    <property type="entry name" value="Dup_hybrid_motif"/>
</dbReference>
<keyword evidence="2" id="KW-0813">Transport</keyword>
<dbReference type="InterPro" id="IPR001127">
    <property type="entry name" value="PTS_EIIA_1_perm"/>
</dbReference>
<keyword evidence="4" id="KW-0808">Transferase</keyword>
<keyword evidence="6" id="KW-0418">Kinase</keyword>
<dbReference type="STRING" id="1156417.Y919_12390"/>
<proteinExistence type="predicted"/>
<dbReference type="InterPro" id="IPR050890">
    <property type="entry name" value="PTS_EIIA_component"/>
</dbReference>
<name>A0A096BF65_9FIRM</name>
<keyword evidence="5" id="KW-0598">Phosphotransferase system</keyword>
<evidence type="ECO:0000256" key="1">
    <source>
        <dbReference type="ARBA" id="ARBA00004496"/>
    </source>
</evidence>
<protein>
    <recommendedName>
        <fullName evidence="7">PTS EIIA type-1 domain-containing protein</fullName>
    </recommendedName>
</protein>
<evidence type="ECO:0000256" key="2">
    <source>
        <dbReference type="ARBA" id="ARBA00022448"/>
    </source>
</evidence>
<dbReference type="GO" id="GO:0016301">
    <property type="term" value="F:kinase activity"/>
    <property type="evidence" value="ECO:0007669"/>
    <property type="project" value="UniProtKB-KW"/>
</dbReference>
<feature type="domain" description="PTS EIIA type-1" evidence="7">
    <location>
        <begin position="31"/>
        <end position="135"/>
    </location>
</feature>
<sequence>MVEPKFLRKNKSKNILAPMIGKVIDIENVPDEVFSQKMVGDGVAIEPTDGIVVAPCDGKIIQLFPTNHAVGIETKEGLQILIHIGIDTVELKGKGFKSYVTKGDYVKIGDKLLEVDLEYLQENGKSIISPIVITNMELVDSLNKIKGFVKASNDSIMEIKLKAK</sequence>
<comment type="caution">
    <text evidence="8">The sequence shown here is derived from an EMBL/GenBank/DDBJ whole genome shotgun (WGS) entry which is preliminary data.</text>
</comment>
<dbReference type="PROSITE" id="PS00371">
    <property type="entry name" value="PTS_EIIA_TYPE_1_HIS"/>
    <property type="match status" value="1"/>
</dbReference>
<evidence type="ECO:0000256" key="4">
    <source>
        <dbReference type="ARBA" id="ARBA00022679"/>
    </source>
</evidence>
<dbReference type="GO" id="GO:0005737">
    <property type="term" value="C:cytoplasm"/>
    <property type="evidence" value="ECO:0007669"/>
    <property type="project" value="UniProtKB-SubCell"/>
</dbReference>
<reference evidence="8 9" key="1">
    <citation type="submission" date="2013-12" db="EMBL/GenBank/DDBJ databases">
        <title>Draft genome sequence of Caloranaerobacter sp. H53214.</title>
        <authorList>
            <person name="Jiang L.J."/>
            <person name="Shao Z.Z."/>
            <person name="Long M.N."/>
        </authorList>
    </citation>
    <scope>NUCLEOTIDE SEQUENCE [LARGE SCALE GENOMIC DNA]</scope>
    <source>
        <strain evidence="8 9">H53214</strain>
    </source>
</reference>
<gene>
    <name evidence="8" type="ORF">Y919_12390</name>
</gene>
<dbReference type="Gene3D" id="2.70.70.10">
    <property type="entry name" value="Glucose Permease (Domain IIA)"/>
    <property type="match status" value="1"/>
</dbReference>
<comment type="subcellular location">
    <subcellularLocation>
        <location evidence="1">Cytoplasm</location>
    </subcellularLocation>
</comment>
<evidence type="ECO:0000256" key="5">
    <source>
        <dbReference type="ARBA" id="ARBA00022683"/>
    </source>
</evidence>
<dbReference type="AlphaFoldDB" id="A0A096BF65"/>
<dbReference type="EMBL" id="AZTB01000135">
    <property type="protein sequence ID" value="KGG79403.1"/>
    <property type="molecule type" value="Genomic_DNA"/>
</dbReference>
<dbReference type="FunFam" id="2.70.70.10:FF:000001">
    <property type="entry name" value="PTS system glucose-specific IIA component"/>
    <property type="match status" value="1"/>
</dbReference>
<accession>A0A096BF65</accession>
<evidence type="ECO:0000256" key="3">
    <source>
        <dbReference type="ARBA" id="ARBA00022597"/>
    </source>
</evidence>
<dbReference type="Proteomes" id="UP000029622">
    <property type="component" value="Unassembled WGS sequence"/>
</dbReference>
<evidence type="ECO:0000259" key="7">
    <source>
        <dbReference type="PROSITE" id="PS51093"/>
    </source>
</evidence>
<dbReference type="GO" id="GO:0009401">
    <property type="term" value="P:phosphoenolpyruvate-dependent sugar phosphotransferase system"/>
    <property type="evidence" value="ECO:0007669"/>
    <property type="project" value="UniProtKB-KW"/>
</dbReference>
<organism evidence="8 9">
    <name type="scientific">Caloranaerobacter azorensis H53214</name>
    <dbReference type="NCBI Taxonomy" id="1156417"/>
    <lineage>
        <taxon>Bacteria</taxon>
        <taxon>Bacillati</taxon>
        <taxon>Bacillota</taxon>
        <taxon>Tissierellia</taxon>
        <taxon>Tissierellales</taxon>
        <taxon>Thermohalobacteraceae</taxon>
        <taxon>Caloranaerobacter</taxon>
    </lineage>
</organism>
<dbReference type="NCBIfam" id="TIGR00830">
    <property type="entry name" value="PTBA"/>
    <property type="match status" value="1"/>
</dbReference>
<evidence type="ECO:0000313" key="8">
    <source>
        <dbReference type="EMBL" id="KGG79403.1"/>
    </source>
</evidence>
<dbReference type="PANTHER" id="PTHR45008">
    <property type="entry name" value="PTS SYSTEM GLUCOSE-SPECIFIC EIIA COMPONENT"/>
    <property type="match status" value="1"/>
</dbReference>